<sequence length="317" mass="32968">MSPNLLKGIAALLVAIAIGLAFAGWRMAGQVPETVVEAPVAEVPIDEAAGYPVLTAARRLPAGTRLDAPGEGERPLLRPVDYPEPLAAGYQDIAEVEGRVLTRPLAPGDVLRPGHFAAGGLLAEAVPPGKRAIAVGVDEVVGGGGFVAPGDRVDVFFFARDDDDGRTRLARRLLRDIEVLSYGDALRGQPPREDAEAGVRRSGRTAVLALSEDQAPRLLLAEETGRLRLAVIGAEERRGVLTPIPPGTGDWLVPASLSPARAPRRTGDLGAPVAFDELVSRDEAGAQAPPAGGGGRPAGRRVVQQVGGEVHAVRVDG</sequence>
<dbReference type="NCBIfam" id="TIGR03177">
    <property type="entry name" value="pilus_cpaB"/>
    <property type="match status" value="1"/>
</dbReference>
<reference evidence="2 3" key="1">
    <citation type="submission" date="2023-04" db="EMBL/GenBank/DDBJ databases">
        <title>A long-awaited taxogenomic arrangement of the family Halomonadaceae.</title>
        <authorList>
            <person name="De La Haba R."/>
            <person name="Chuvochina M."/>
            <person name="Wittouck S."/>
            <person name="Arahal D.R."/>
            <person name="Sanchez-Porro C."/>
            <person name="Hugenholtz P."/>
            <person name="Ventosa A."/>
        </authorList>
    </citation>
    <scope>NUCLEOTIDE SEQUENCE [LARGE SCALE GENOMIC DNA]</scope>
    <source>
        <strain evidence="2 3">DSM 23530</strain>
    </source>
</reference>
<dbReference type="InterPro" id="IPR031571">
    <property type="entry name" value="RcpC_dom"/>
</dbReference>
<dbReference type="InterPro" id="IPR013974">
    <property type="entry name" value="SAF"/>
</dbReference>
<organism evidence="2 3">
    <name type="scientific">Halomonas koreensis</name>
    <dbReference type="NCBI Taxonomy" id="245385"/>
    <lineage>
        <taxon>Bacteria</taxon>
        <taxon>Pseudomonadati</taxon>
        <taxon>Pseudomonadota</taxon>
        <taxon>Gammaproteobacteria</taxon>
        <taxon>Oceanospirillales</taxon>
        <taxon>Halomonadaceae</taxon>
        <taxon>Halomonas</taxon>
    </lineage>
</organism>
<gene>
    <name evidence="2" type="primary">cpaB</name>
    <name evidence="2" type="ORF">QC818_09680</name>
</gene>
<name>A0ABU1G293_9GAMM</name>
<dbReference type="InterPro" id="IPR017592">
    <property type="entry name" value="Pilus_assmbl_Flp-typ_CpaB"/>
</dbReference>
<dbReference type="Pfam" id="PF08666">
    <property type="entry name" value="SAF"/>
    <property type="match status" value="1"/>
</dbReference>
<dbReference type="RefSeq" id="WP_309652652.1">
    <property type="nucleotide sequence ID" value="NZ_JARWAK010000007.1"/>
</dbReference>
<protein>
    <submittedName>
        <fullName evidence="2">Flp pilus assembly protein CpaB</fullName>
    </submittedName>
</protein>
<proteinExistence type="predicted"/>
<dbReference type="Pfam" id="PF16976">
    <property type="entry name" value="RcpC"/>
    <property type="match status" value="1"/>
</dbReference>
<dbReference type="Proteomes" id="UP001264519">
    <property type="component" value="Unassembled WGS sequence"/>
</dbReference>
<evidence type="ECO:0000259" key="1">
    <source>
        <dbReference type="SMART" id="SM00858"/>
    </source>
</evidence>
<accession>A0ABU1G293</accession>
<dbReference type="EMBL" id="JARWAK010000007">
    <property type="protein sequence ID" value="MDR5867056.1"/>
    <property type="molecule type" value="Genomic_DNA"/>
</dbReference>
<dbReference type="CDD" id="cd11614">
    <property type="entry name" value="SAF_CpaB_FlgA_like"/>
    <property type="match status" value="1"/>
</dbReference>
<keyword evidence="3" id="KW-1185">Reference proteome</keyword>
<feature type="domain" description="SAF" evidence="1">
    <location>
        <begin position="51"/>
        <end position="117"/>
    </location>
</feature>
<dbReference type="SMART" id="SM00858">
    <property type="entry name" value="SAF"/>
    <property type="match status" value="1"/>
</dbReference>
<evidence type="ECO:0000313" key="3">
    <source>
        <dbReference type="Proteomes" id="UP001264519"/>
    </source>
</evidence>
<comment type="caution">
    <text evidence="2">The sequence shown here is derived from an EMBL/GenBank/DDBJ whole genome shotgun (WGS) entry which is preliminary data.</text>
</comment>
<evidence type="ECO:0000313" key="2">
    <source>
        <dbReference type="EMBL" id="MDR5867056.1"/>
    </source>
</evidence>